<keyword evidence="4" id="KW-0804">Transcription</keyword>
<keyword evidence="7" id="KW-1185">Reference proteome</keyword>
<feature type="domain" description="HTH lysR-type" evidence="5">
    <location>
        <begin position="5"/>
        <end position="62"/>
    </location>
</feature>
<dbReference type="Pfam" id="PF03466">
    <property type="entry name" value="LysR_substrate"/>
    <property type="match status" value="1"/>
</dbReference>
<dbReference type="PROSITE" id="PS50931">
    <property type="entry name" value="HTH_LYSR"/>
    <property type="match status" value="1"/>
</dbReference>
<dbReference type="InterPro" id="IPR036390">
    <property type="entry name" value="WH_DNA-bd_sf"/>
</dbReference>
<dbReference type="EMBL" id="LT629772">
    <property type="protein sequence ID" value="SDS68211.1"/>
    <property type="molecule type" value="Genomic_DNA"/>
</dbReference>
<dbReference type="GO" id="GO:0003677">
    <property type="term" value="F:DNA binding"/>
    <property type="evidence" value="ECO:0007669"/>
    <property type="project" value="UniProtKB-KW"/>
</dbReference>
<dbReference type="PANTHER" id="PTHR30346">
    <property type="entry name" value="TRANSCRIPTIONAL DUAL REGULATOR HCAR-RELATED"/>
    <property type="match status" value="1"/>
</dbReference>
<dbReference type="SUPFAM" id="SSF53850">
    <property type="entry name" value="Periplasmic binding protein-like II"/>
    <property type="match status" value="1"/>
</dbReference>
<dbReference type="AlphaFoldDB" id="A0A1H1U785"/>
<evidence type="ECO:0000313" key="7">
    <source>
        <dbReference type="Proteomes" id="UP000199103"/>
    </source>
</evidence>
<organism evidence="6 7">
    <name type="scientific">Microlunatus soli</name>
    <dbReference type="NCBI Taxonomy" id="630515"/>
    <lineage>
        <taxon>Bacteria</taxon>
        <taxon>Bacillati</taxon>
        <taxon>Actinomycetota</taxon>
        <taxon>Actinomycetes</taxon>
        <taxon>Propionibacteriales</taxon>
        <taxon>Propionibacteriaceae</taxon>
        <taxon>Microlunatus</taxon>
    </lineage>
</organism>
<dbReference type="PANTHER" id="PTHR30346:SF29">
    <property type="entry name" value="LYSR SUBSTRATE-BINDING"/>
    <property type="match status" value="1"/>
</dbReference>
<dbReference type="InterPro" id="IPR000847">
    <property type="entry name" value="LysR_HTH_N"/>
</dbReference>
<evidence type="ECO:0000256" key="3">
    <source>
        <dbReference type="ARBA" id="ARBA00023125"/>
    </source>
</evidence>
<keyword evidence="2" id="KW-0805">Transcription regulation</keyword>
<evidence type="ECO:0000313" key="6">
    <source>
        <dbReference type="EMBL" id="SDS68211.1"/>
    </source>
</evidence>
<proteinExistence type="inferred from homology"/>
<dbReference type="Proteomes" id="UP000199103">
    <property type="component" value="Chromosome I"/>
</dbReference>
<dbReference type="GO" id="GO:0032993">
    <property type="term" value="C:protein-DNA complex"/>
    <property type="evidence" value="ECO:0007669"/>
    <property type="project" value="TreeGrafter"/>
</dbReference>
<evidence type="ECO:0000256" key="1">
    <source>
        <dbReference type="ARBA" id="ARBA00009437"/>
    </source>
</evidence>
<dbReference type="InterPro" id="IPR036388">
    <property type="entry name" value="WH-like_DNA-bd_sf"/>
</dbReference>
<gene>
    <name evidence="6" type="ORF">SAMN04489812_2665</name>
</gene>
<reference evidence="6 7" key="1">
    <citation type="submission" date="2016-10" db="EMBL/GenBank/DDBJ databases">
        <authorList>
            <person name="de Groot N.N."/>
        </authorList>
    </citation>
    <scope>NUCLEOTIDE SEQUENCE [LARGE SCALE GENOMIC DNA]</scope>
    <source>
        <strain evidence="6 7">DSM 21800</strain>
    </source>
</reference>
<dbReference type="InterPro" id="IPR005119">
    <property type="entry name" value="LysR_subst-bd"/>
</dbReference>
<evidence type="ECO:0000259" key="5">
    <source>
        <dbReference type="PROSITE" id="PS50931"/>
    </source>
</evidence>
<accession>A0A1H1U785</accession>
<dbReference type="Gene3D" id="3.40.190.290">
    <property type="match status" value="1"/>
</dbReference>
<dbReference type="GO" id="GO:0003700">
    <property type="term" value="F:DNA-binding transcription factor activity"/>
    <property type="evidence" value="ECO:0007669"/>
    <property type="project" value="InterPro"/>
</dbReference>
<dbReference type="Gene3D" id="1.10.10.10">
    <property type="entry name" value="Winged helix-like DNA-binding domain superfamily/Winged helix DNA-binding domain"/>
    <property type="match status" value="1"/>
</dbReference>
<comment type="similarity">
    <text evidence="1">Belongs to the LysR transcriptional regulatory family.</text>
</comment>
<keyword evidence="3 6" id="KW-0238">DNA-binding</keyword>
<dbReference type="Pfam" id="PF00126">
    <property type="entry name" value="HTH_1"/>
    <property type="match status" value="1"/>
</dbReference>
<dbReference type="SUPFAM" id="SSF46785">
    <property type="entry name" value="Winged helix' DNA-binding domain"/>
    <property type="match status" value="1"/>
</dbReference>
<sequence length="299" mass="31879">MERMLDTNRLRVFRAVIAEGSVARAATNLGYTPSAVSQQVSTLQRETGLSLIERSGRGIVATATGRLLAAEADAVLERLARLESLTADLRAGRVGSLTVSHFASAGSTWIPPIVATLSREFPGLRLDLRLTELHQGSAEEPDVEIFVEGANSTPLTGYDIRPLLTEPYLAVLPVGHRLADRQQIALAELAEESWVDNDVARGSCRQILLDACAAAGFSPGFQIETQDYPTAVAFVAAGAGITVLPRLGLGTPPAGVRVVALEDPTPTRSILVRSRQSLRNNPAVRRLLGLLDTRVSASS</sequence>
<dbReference type="STRING" id="630515.SAMN04489812_2665"/>
<evidence type="ECO:0000256" key="2">
    <source>
        <dbReference type="ARBA" id="ARBA00023015"/>
    </source>
</evidence>
<evidence type="ECO:0000256" key="4">
    <source>
        <dbReference type="ARBA" id="ARBA00023163"/>
    </source>
</evidence>
<name>A0A1H1U785_9ACTN</name>
<protein>
    <submittedName>
        <fullName evidence="6">DNA-binding transcriptional regulator, LysR family</fullName>
    </submittedName>
</protein>